<dbReference type="GO" id="GO:0006506">
    <property type="term" value="P:GPI anchor biosynthetic process"/>
    <property type="evidence" value="ECO:0007669"/>
    <property type="project" value="InterPro"/>
</dbReference>
<evidence type="ECO:0000256" key="1">
    <source>
        <dbReference type="SAM" id="MobiDB-lite"/>
    </source>
</evidence>
<dbReference type="AlphaFoldDB" id="A0A4Q9Q8S3"/>
<dbReference type="InterPro" id="IPR007720">
    <property type="entry name" value="PigQ/GPI1"/>
</dbReference>
<dbReference type="Proteomes" id="UP000292082">
    <property type="component" value="Unassembled WGS sequence"/>
</dbReference>
<proteinExistence type="predicted"/>
<dbReference type="GO" id="GO:0016740">
    <property type="term" value="F:transferase activity"/>
    <property type="evidence" value="ECO:0007669"/>
    <property type="project" value="UniProtKB-KW"/>
</dbReference>
<feature type="transmembrane region" description="Helical" evidence="2">
    <location>
        <begin position="444"/>
        <end position="468"/>
    </location>
</feature>
<dbReference type="GO" id="GO:0016020">
    <property type="term" value="C:membrane"/>
    <property type="evidence" value="ECO:0007669"/>
    <property type="project" value="InterPro"/>
</dbReference>
<dbReference type="STRING" id="114155.A0A4Q9Q8S3"/>
<keyword evidence="2" id="KW-0472">Membrane</keyword>
<keyword evidence="4" id="KW-1185">Reference proteome</keyword>
<keyword evidence="3" id="KW-0808">Transferase</keyword>
<name>A0A4Q9Q8S3_9APHY</name>
<dbReference type="PANTHER" id="PTHR21329:SF3">
    <property type="entry name" value="PHOSPHATIDYLINOSITOL N-ACETYLGLUCOSAMINYLTRANSFERASE SUBUNIT Q"/>
    <property type="match status" value="1"/>
</dbReference>
<reference evidence="3 4" key="1">
    <citation type="submission" date="2019-01" db="EMBL/GenBank/DDBJ databases">
        <title>Draft genome sequences of three monokaryotic isolates of the white-rot basidiomycete fungus Dichomitus squalens.</title>
        <authorList>
            <consortium name="DOE Joint Genome Institute"/>
            <person name="Lopez S.C."/>
            <person name="Andreopoulos B."/>
            <person name="Pangilinan J."/>
            <person name="Lipzen A."/>
            <person name="Riley R."/>
            <person name="Ahrendt S."/>
            <person name="Ng V."/>
            <person name="Barry K."/>
            <person name="Daum C."/>
            <person name="Grigoriev I.V."/>
            <person name="Hilden K.S."/>
            <person name="Makela M.R."/>
            <person name="de Vries R.P."/>
        </authorList>
    </citation>
    <scope>NUCLEOTIDE SEQUENCE [LARGE SCALE GENOMIC DNA]</scope>
    <source>
        <strain evidence="3 4">CBS 464.89</strain>
    </source>
</reference>
<feature type="transmembrane region" description="Helical" evidence="2">
    <location>
        <begin position="474"/>
        <end position="500"/>
    </location>
</feature>
<dbReference type="Pfam" id="PF05024">
    <property type="entry name" value="Gpi1"/>
    <property type="match status" value="1"/>
</dbReference>
<organism evidence="3 4">
    <name type="scientific">Dichomitus squalens</name>
    <dbReference type="NCBI Taxonomy" id="114155"/>
    <lineage>
        <taxon>Eukaryota</taxon>
        <taxon>Fungi</taxon>
        <taxon>Dikarya</taxon>
        <taxon>Basidiomycota</taxon>
        <taxon>Agaricomycotina</taxon>
        <taxon>Agaricomycetes</taxon>
        <taxon>Polyporales</taxon>
        <taxon>Polyporaceae</taxon>
        <taxon>Dichomitus</taxon>
    </lineage>
</organism>
<sequence length="585" mass="65299">MNPMSAVVLWPADLTDLEGICYGWKQPLVCVAGVIATTDSAEAERMVTLASLRSEWSAVRQMFSSDPVVLGHCRSRSSEGRSLEFSFLDDSQNLEVGQLLVYRRHKRSSMRFYSFNFSELDILPSQESEGSDTRNVVALANESLAADFTRLGSSPKRKGAVFDAEVLSQANLAHLLAAIVEKEATSSDAPSNPSAGAPEPTGRGESPPPSRTTPITPSSSANIIATIYGASRRFSSTMEQCDIRYEQGLYVSREVSYVYKDKARTVHSISKYIKFHNCVWLVLNDVIIGVAFGSFLCENKQFFAQWLHYGLQTYLIDGMREALLWLNSWPAGLKLNTELSQFYCHSLVGLVSVWGWLLEHAAPCFPALVWLIGVGGCCGMTMIVSLLSDSLGLLMAHLYVCYYLSATVFSHQLGLAGSLWNLFRGKRYNVLRNRIDSWDYDMDQLLLGTILFTLLAFLLPTVLTYYALFATARLSVIIVHAMFDTITALLNHFPLFALLLRLKDPLRLPGGVFIQRSKTGPLLLSSQPAPLSSIFRHYAHLARRLITHYHPLRMLRQLASGRLLSPISREAIRYSMVPTEDVLKR</sequence>
<evidence type="ECO:0000313" key="4">
    <source>
        <dbReference type="Proteomes" id="UP000292082"/>
    </source>
</evidence>
<evidence type="ECO:0000256" key="2">
    <source>
        <dbReference type="SAM" id="Phobius"/>
    </source>
</evidence>
<feature type="transmembrane region" description="Helical" evidence="2">
    <location>
        <begin position="402"/>
        <end position="423"/>
    </location>
</feature>
<evidence type="ECO:0000313" key="3">
    <source>
        <dbReference type="EMBL" id="TBU63431.1"/>
    </source>
</evidence>
<feature type="transmembrane region" description="Helical" evidence="2">
    <location>
        <begin position="339"/>
        <end position="358"/>
    </location>
</feature>
<accession>A0A4Q9Q8S3</accession>
<dbReference type="PANTHER" id="PTHR21329">
    <property type="entry name" value="PHOSPHATIDYLINOSITOL N-ACETYLGLUCOSAMINYLTRANSFERASE SUBUNIT Q-RELATED"/>
    <property type="match status" value="1"/>
</dbReference>
<keyword evidence="2" id="KW-1133">Transmembrane helix</keyword>
<feature type="region of interest" description="Disordered" evidence="1">
    <location>
        <begin position="183"/>
        <end position="218"/>
    </location>
</feature>
<keyword evidence="2" id="KW-0812">Transmembrane</keyword>
<dbReference type="GO" id="GO:0005783">
    <property type="term" value="C:endoplasmic reticulum"/>
    <property type="evidence" value="ECO:0007669"/>
    <property type="project" value="TreeGrafter"/>
</dbReference>
<gene>
    <name evidence="3" type="ORF">BD310DRAFT_916343</name>
</gene>
<feature type="transmembrane region" description="Helical" evidence="2">
    <location>
        <begin position="365"/>
        <end position="387"/>
    </location>
</feature>
<dbReference type="EMBL" id="ML145089">
    <property type="protein sequence ID" value="TBU63431.1"/>
    <property type="molecule type" value="Genomic_DNA"/>
</dbReference>
<protein>
    <submittedName>
        <fullName evidence="3">N-acetylglucosaminyl transferase component-domain-containing protein</fullName>
    </submittedName>
</protein>